<name>U4U004_DENPD</name>
<organism evidence="2 3">
    <name type="scientific">Dendroctonus ponderosae</name>
    <name type="common">Mountain pine beetle</name>
    <dbReference type="NCBI Taxonomy" id="77166"/>
    <lineage>
        <taxon>Eukaryota</taxon>
        <taxon>Metazoa</taxon>
        <taxon>Ecdysozoa</taxon>
        <taxon>Arthropoda</taxon>
        <taxon>Hexapoda</taxon>
        <taxon>Insecta</taxon>
        <taxon>Pterygota</taxon>
        <taxon>Neoptera</taxon>
        <taxon>Endopterygota</taxon>
        <taxon>Coleoptera</taxon>
        <taxon>Polyphaga</taxon>
        <taxon>Cucujiformia</taxon>
        <taxon>Curculionidae</taxon>
        <taxon>Scolytinae</taxon>
        <taxon>Dendroctonus</taxon>
    </lineage>
</organism>
<feature type="region of interest" description="Disordered" evidence="1">
    <location>
        <begin position="1"/>
        <end position="20"/>
    </location>
</feature>
<gene>
    <name evidence="2" type="ORF">D910_04613</name>
</gene>
<dbReference type="Proteomes" id="UP000030742">
    <property type="component" value="Unassembled WGS sequence"/>
</dbReference>
<feature type="region of interest" description="Disordered" evidence="1">
    <location>
        <begin position="149"/>
        <end position="205"/>
    </location>
</feature>
<sequence length="205" mass="21153">MGKNAHLNRRSDSPWASAPGSSDILNQLKSAVASGLKQKFVQLAKGSAGAAAGASAGFSKGSFSGHDTVAHSYHEVDEHKGLDSWDMKKSLLNTLLQAVKAIKGGVLAIKGQLIKGSGYVVAGGGKLLAASGDKVTKLGTNILTNAVSAHPSKDEHSHPDYGTHSSGFTAPSGPPVSYDGPPSSGHGYESHYESPSHGHYHVYKA</sequence>
<feature type="compositionally biased region" description="Basic and acidic residues" evidence="1">
    <location>
        <begin position="151"/>
        <end position="161"/>
    </location>
</feature>
<proteinExistence type="predicted"/>
<evidence type="ECO:0000256" key="1">
    <source>
        <dbReference type="SAM" id="MobiDB-lite"/>
    </source>
</evidence>
<accession>U4U004</accession>
<evidence type="ECO:0000313" key="2">
    <source>
        <dbReference type="EMBL" id="ERL87214.1"/>
    </source>
</evidence>
<protein>
    <submittedName>
        <fullName evidence="2">Uncharacterized protein</fullName>
    </submittedName>
</protein>
<reference evidence="2 3" key="1">
    <citation type="journal article" date="2013" name="Genome Biol.">
        <title>Draft genome of the mountain pine beetle, Dendroctonus ponderosae Hopkins, a major forest pest.</title>
        <authorList>
            <person name="Keeling C.I."/>
            <person name="Yuen M.M."/>
            <person name="Liao N.Y."/>
            <person name="Docking T.R."/>
            <person name="Chan S.K."/>
            <person name="Taylor G.A."/>
            <person name="Palmquist D.L."/>
            <person name="Jackman S.D."/>
            <person name="Nguyen A."/>
            <person name="Li M."/>
            <person name="Henderson H."/>
            <person name="Janes J.K."/>
            <person name="Zhao Y."/>
            <person name="Pandoh P."/>
            <person name="Moore R."/>
            <person name="Sperling F.A."/>
            <person name="Huber D.P."/>
            <person name="Birol I."/>
            <person name="Jones S.J."/>
            <person name="Bohlmann J."/>
        </authorList>
    </citation>
    <scope>NUCLEOTIDE SEQUENCE</scope>
</reference>
<dbReference type="AlphaFoldDB" id="U4U004"/>
<evidence type="ECO:0000313" key="3">
    <source>
        <dbReference type="Proteomes" id="UP000030742"/>
    </source>
</evidence>
<dbReference type="OrthoDB" id="8195535at2759"/>
<dbReference type="EMBL" id="KB631924">
    <property type="protein sequence ID" value="ERL87214.1"/>
    <property type="molecule type" value="Genomic_DNA"/>
</dbReference>